<dbReference type="Proteomes" id="UP001281003">
    <property type="component" value="Unassembled WGS sequence"/>
</dbReference>
<feature type="region of interest" description="Disordered" evidence="1">
    <location>
        <begin position="68"/>
        <end position="105"/>
    </location>
</feature>
<name>A0AAE0UAY5_SORBR</name>
<sequence length="105" mass="12672">MVNLFEWWVDYNLWAYFFCRFIHQPQFGGMENMDREYGVFLERRSQEFEQQLEVLKLEEAIEVKEVKVEGEGKKGQVDGTHQEEGHQEEGHQEEGHQEEVHQKEE</sequence>
<accession>A0AAE0UAY5</accession>
<keyword evidence="3" id="KW-1185">Reference proteome</keyword>
<protein>
    <submittedName>
        <fullName evidence="2">Uncharacterized protein</fullName>
    </submittedName>
</protein>
<organism evidence="2 3">
    <name type="scientific">Sordaria brevicollis</name>
    <dbReference type="NCBI Taxonomy" id="83679"/>
    <lineage>
        <taxon>Eukaryota</taxon>
        <taxon>Fungi</taxon>
        <taxon>Dikarya</taxon>
        <taxon>Ascomycota</taxon>
        <taxon>Pezizomycotina</taxon>
        <taxon>Sordariomycetes</taxon>
        <taxon>Sordariomycetidae</taxon>
        <taxon>Sordariales</taxon>
        <taxon>Sordariaceae</taxon>
        <taxon>Sordaria</taxon>
    </lineage>
</organism>
<proteinExistence type="predicted"/>
<dbReference type="AlphaFoldDB" id="A0AAE0UAY5"/>
<evidence type="ECO:0000313" key="2">
    <source>
        <dbReference type="EMBL" id="KAK3397448.1"/>
    </source>
</evidence>
<dbReference type="EMBL" id="JAUTDP010000007">
    <property type="protein sequence ID" value="KAK3397448.1"/>
    <property type="molecule type" value="Genomic_DNA"/>
</dbReference>
<evidence type="ECO:0000256" key="1">
    <source>
        <dbReference type="SAM" id="MobiDB-lite"/>
    </source>
</evidence>
<comment type="caution">
    <text evidence="2">The sequence shown here is derived from an EMBL/GenBank/DDBJ whole genome shotgun (WGS) entry which is preliminary data.</text>
</comment>
<reference evidence="2" key="1">
    <citation type="journal article" date="2023" name="Mol. Phylogenet. Evol.">
        <title>Genome-scale phylogeny and comparative genomics of the fungal order Sordariales.</title>
        <authorList>
            <person name="Hensen N."/>
            <person name="Bonometti L."/>
            <person name="Westerberg I."/>
            <person name="Brannstrom I.O."/>
            <person name="Guillou S."/>
            <person name="Cros-Aarteil S."/>
            <person name="Calhoun S."/>
            <person name="Haridas S."/>
            <person name="Kuo A."/>
            <person name="Mondo S."/>
            <person name="Pangilinan J."/>
            <person name="Riley R."/>
            <person name="LaButti K."/>
            <person name="Andreopoulos B."/>
            <person name="Lipzen A."/>
            <person name="Chen C."/>
            <person name="Yan M."/>
            <person name="Daum C."/>
            <person name="Ng V."/>
            <person name="Clum A."/>
            <person name="Steindorff A."/>
            <person name="Ohm R.A."/>
            <person name="Martin F."/>
            <person name="Silar P."/>
            <person name="Natvig D.O."/>
            <person name="Lalanne C."/>
            <person name="Gautier V."/>
            <person name="Ament-Velasquez S.L."/>
            <person name="Kruys A."/>
            <person name="Hutchinson M.I."/>
            <person name="Powell A.J."/>
            <person name="Barry K."/>
            <person name="Miller A.N."/>
            <person name="Grigoriev I.V."/>
            <person name="Debuchy R."/>
            <person name="Gladieux P."/>
            <person name="Hiltunen Thoren M."/>
            <person name="Johannesson H."/>
        </authorList>
    </citation>
    <scope>NUCLEOTIDE SEQUENCE</scope>
    <source>
        <strain evidence="2">FGSC 1904</strain>
    </source>
</reference>
<reference evidence="2" key="2">
    <citation type="submission" date="2023-07" db="EMBL/GenBank/DDBJ databases">
        <authorList>
            <consortium name="Lawrence Berkeley National Laboratory"/>
            <person name="Haridas S."/>
            <person name="Hensen N."/>
            <person name="Bonometti L."/>
            <person name="Westerberg I."/>
            <person name="Brannstrom I.O."/>
            <person name="Guillou S."/>
            <person name="Cros-Aarteil S."/>
            <person name="Calhoun S."/>
            <person name="Kuo A."/>
            <person name="Mondo S."/>
            <person name="Pangilinan J."/>
            <person name="Riley R."/>
            <person name="LaButti K."/>
            <person name="Andreopoulos B."/>
            <person name="Lipzen A."/>
            <person name="Chen C."/>
            <person name="Yanf M."/>
            <person name="Daum C."/>
            <person name="Ng V."/>
            <person name="Clum A."/>
            <person name="Steindorff A."/>
            <person name="Ohm R."/>
            <person name="Martin F."/>
            <person name="Silar P."/>
            <person name="Natvig D."/>
            <person name="Lalanne C."/>
            <person name="Gautier V."/>
            <person name="Ament-velasquez S.L."/>
            <person name="Kruys A."/>
            <person name="Hutchinson M.I."/>
            <person name="Powell A.J."/>
            <person name="Barry K."/>
            <person name="Miller A.N."/>
            <person name="Grigoriev I.V."/>
            <person name="Debuchy R."/>
            <person name="Gladieux P."/>
            <person name="Thoren M.H."/>
            <person name="Johannesson H."/>
        </authorList>
    </citation>
    <scope>NUCLEOTIDE SEQUENCE</scope>
    <source>
        <strain evidence="2">FGSC 1904</strain>
    </source>
</reference>
<evidence type="ECO:0000313" key="3">
    <source>
        <dbReference type="Proteomes" id="UP001281003"/>
    </source>
</evidence>
<gene>
    <name evidence="2" type="ORF">B0T20DRAFT_469789</name>
</gene>